<dbReference type="Gene3D" id="3.90.1570.10">
    <property type="entry name" value="tt1808, chain A"/>
    <property type="match status" value="1"/>
</dbReference>
<dbReference type="PANTHER" id="PTHR34107">
    <property type="entry name" value="SLL0198 PROTEIN-RELATED"/>
    <property type="match status" value="1"/>
</dbReference>
<organism evidence="2 3">
    <name type="scientific">Spirosoma telluris</name>
    <dbReference type="NCBI Taxonomy" id="2183553"/>
    <lineage>
        <taxon>Bacteria</taxon>
        <taxon>Pseudomonadati</taxon>
        <taxon>Bacteroidota</taxon>
        <taxon>Cytophagia</taxon>
        <taxon>Cytophagales</taxon>
        <taxon>Cytophagaceae</taxon>
        <taxon>Spirosoma</taxon>
    </lineage>
</organism>
<evidence type="ECO:0000313" key="3">
    <source>
        <dbReference type="Proteomes" id="UP000249016"/>
    </source>
</evidence>
<evidence type="ECO:0000259" key="1">
    <source>
        <dbReference type="Pfam" id="PF05685"/>
    </source>
</evidence>
<dbReference type="InterPro" id="IPR012296">
    <property type="entry name" value="Nuclease_put_TT1808"/>
</dbReference>
<evidence type="ECO:0000313" key="2">
    <source>
        <dbReference type="EMBL" id="RAI76177.1"/>
    </source>
</evidence>
<proteinExistence type="predicted"/>
<accession>A0A327NLY0</accession>
<keyword evidence="2" id="KW-0540">Nuclease</keyword>
<dbReference type="InterPro" id="IPR008538">
    <property type="entry name" value="Uma2"/>
</dbReference>
<sequence length="201" mass="22890">MTGIVFPIPFEPGVDMFEQMRHMTDDEFYFFCQENPDYKFERDANGNIKPMAQTGGESGIRNSELTTDLTIWNRKKRLGVVFDSSTGFNLPNGANRGPDAAWVSDAQWNQLTLEQRKKFPPLCPDFVVELLSESDTLKGTAEKMREYMDNGCRLAWMIDPKTEEVRIYRADGSVSIVHGFDNLLSGEDVLPDFSFALQVLR</sequence>
<dbReference type="RefSeq" id="WP_111345479.1">
    <property type="nucleotide sequence ID" value="NZ_QLII01000001.1"/>
</dbReference>
<dbReference type="InterPro" id="IPR011335">
    <property type="entry name" value="Restrct_endonuc-II-like"/>
</dbReference>
<comment type="caution">
    <text evidence="2">The sequence shown here is derived from an EMBL/GenBank/DDBJ whole genome shotgun (WGS) entry which is preliminary data.</text>
</comment>
<protein>
    <submittedName>
        <fullName evidence="2">Uma2 family endonuclease</fullName>
    </submittedName>
</protein>
<gene>
    <name evidence="2" type="ORF">HMF3257_21910</name>
</gene>
<keyword evidence="2" id="KW-0255">Endonuclease</keyword>
<reference evidence="2 3" key="1">
    <citation type="submission" date="2018-06" db="EMBL/GenBank/DDBJ databases">
        <title>Spirosoma sp. HMF3257 Genome sequencing and assembly.</title>
        <authorList>
            <person name="Kang H."/>
            <person name="Cha I."/>
            <person name="Kim H."/>
            <person name="Kang J."/>
            <person name="Joh K."/>
        </authorList>
    </citation>
    <scope>NUCLEOTIDE SEQUENCE [LARGE SCALE GENOMIC DNA]</scope>
    <source>
        <strain evidence="2 3">HMF3257</strain>
    </source>
</reference>
<dbReference type="GO" id="GO:0004519">
    <property type="term" value="F:endonuclease activity"/>
    <property type="evidence" value="ECO:0007669"/>
    <property type="project" value="UniProtKB-KW"/>
</dbReference>
<dbReference type="AlphaFoldDB" id="A0A327NLY0"/>
<dbReference type="EMBL" id="QLII01000001">
    <property type="protein sequence ID" value="RAI76177.1"/>
    <property type="molecule type" value="Genomic_DNA"/>
</dbReference>
<keyword evidence="3" id="KW-1185">Reference proteome</keyword>
<feature type="domain" description="Putative restriction endonuclease" evidence="1">
    <location>
        <begin position="26"/>
        <end position="197"/>
    </location>
</feature>
<dbReference type="OrthoDB" id="9799703at2"/>
<dbReference type="CDD" id="cd06260">
    <property type="entry name" value="DUF820-like"/>
    <property type="match status" value="1"/>
</dbReference>
<dbReference type="PANTHER" id="PTHR34107:SF6">
    <property type="entry name" value="SLR0981 PROTEIN"/>
    <property type="match status" value="1"/>
</dbReference>
<name>A0A327NLY0_9BACT</name>
<keyword evidence="2" id="KW-0378">Hydrolase</keyword>
<dbReference type="Pfam" id="PF05685">
    <property type="entry name" value="Uma2"/>
    <property type="match status" value="1"/>
</dbReference>
<dbReference type="Proteomes" id="UP000249016">
    <property type="component" value="Unassembled WGS sequence"/>
</dbReference>
<dbReference type="SUPFAM" id="SSF52980">
    <property type="entry name" value="Restriction endonuclease-like"/>
    <property type="match status" value="1"/>
</dbReference>